<accession>A0A4R5PP25</accession>
<dbReference type="CDD" id="cd18722">
    <property type="entry name" value="PIN_NicB-like"/>
    <property type="match status" value="1"/>
</dbReference>
<dbReference type="EMBL" id="SMSI01000001">
    <property type="protein sequence ID" value="TDH38668.1"/>
    <property type="molecule type" value="Genomic_DNA"/>
</dbReference>
<dbReference type="AlphaFoldDB" id="A0A4R5PP25"/>
<dbReference type="Gene3D" id="3.40.50.1010">
    <property type="entry name" value="5'-nuclease"/>
    <property type="match status" value="1"/>
</dbReference>
<dbReference type="OrthoDB" id="9809421at2"/>
<dbReference type="Pfam" id="PF01936">
    <property type="entry name" value="NYN"/>
    <property type="match status" value="1"/>
</dbReference>
<evidence type="ECO:0000313" key="3">
    <source>
        <dbReference type="Proteomes" id="UP000295131"/>
    </source>
</evidence>
<dbReference type="Proteomes" id="UP000295131">
    <property type="component" value="Unassembled WGS sequence"/>
</dbReference>
<evidence type="ECO:0000259" key="1">
    <source>
        <dbReference type="Pfam" id="PF01936"/>
    </source>
</evidence>
<gene>
    <name evidence="2" type="ORF">E2A64_06100</name>
</gene>
<organism evidence="2 3">
    <name type="scientific">Pseudohoeflea suaedae</name>
    <dbReference type="NCBI Taxonomy" id="877384"/>
    <lineage>
        <taxon>Bacteria</taxon>
        <taxon>Pseudomonadati</taxon>
        <taxon>Pseudomonadota</taxon>
        <taxon>Alphaproteobacteria</taxon>
        <taxon>Hyphomicrobiales</taxon>
        <taxon>Rhizobiaceae</taxon>
        <taxon>Pseudohoeflea</taxon>
    </lineage>
</organism>
<feature type="domain" description="NYN" evidence="1">
    <location>
        <begin position="38"/>
        <end position="223"/>
    </location>
</feature>
<dbReference type="GO" id="GO:0004540">
    <property type="term" value="F:RNA nuclease activity"/>
    <property type="evidence" value="ECO:0007669"/>
    <property type="project" value="InterPro"/>
</dbReference>
<reference evidence="2 3" key="1">
    <citation type="journal article" date="2013" name="Int. J. Syst. Evol. Microbiol.">
        <title>Hoeflea suaedae sp. nov., an endophytic bacterium isolated from the root of the halophyte Suaeda maritima.</title>
        <authorList>
            <person name="Chung E.J."/>
            <person name="Park J.A."/>
            <person name="Pramanik P."/>
            <person name="Bibi F."/>
            <person name="Jeon C.O."/>
            <person name="Chung Y.R."/>
        </authorList>
    </citation>
    <scope>NUCLEOTIDE SEQUENCE [LARGE SCALE GENOMIC DNA]</scope>
    <source>
        <strain evidence="2 3">YC6898</strain>
    </source>
</reference>
<evidence type="ECO:0000313" key="2">
    <source>
        <dbReference type="EMBL" id="TDH38668.1"/>
    </source>
</evidence>
<dbReference type="RefSeq" id="WP_133283502.1">
    <property type="nucleotide sequence ID" value="NZ_SMSI01000001.1"/>
</dbReference>
<sequence>MQAYLLQITHPQLAAGSKVAKGKLFCGLCFSGYTCLMRTIVYIDGFNLYYRMLKSRPAKKWLNPLALAKAVLQPTHTILRVNYYTARISARAYDPQAPARQAMYLNALESVPEVVVHEGSFMTSEPWMPLAYPPQARPNDYQWSLPTPQVVRVIKSEEKGSDVNLGAHLVRDAFTDAFDVAVVLTNDSDLVEPIRISKDEAGKRVGLLVPVKYPTQSLIDVASFHLHIRPGHLNKAQFPDRVELFDGRAVQRPPSWI</sequence>
<protein>
    <submittedName>
        <fullName evidence="2">NYN domain-containing protein</fullName>
    </submittedName>
</protein>
<name>A0A4R5PP25_9HYPH</name>
<keyword evidence="3" id="KW-1185">Reference proteome</keyword>
<proteinExistence type="predicted"/>
<comment type="caution">
    <text evidence="2">The sequence shown here is derived from an EMBL/GenBank/DDBJ whole genome shotgun (WGS) entry which is preliminary data.</text>
</comment>
<dbReference type="InterPro" id="IPR021139">
    <property type="entry name" value="NYN"/>
</dbReference>